<dbReference type="OrthoDB" id="1938089at2759"/>
<protein>
    <recommendedName>
        <fullName evidence="4">Pentatricopeptide repeat-containing protein</fullName>
    </recommendedName>
</protein>
<evidence type="ECO:0000256" key="1">
    <source>
        <dbReference type="PROSITE-ProRule" id="PRU00708"/>
    </source>
</evidence>
<name>A0A8S0RQ01_OLEEU</name>
<reference evidence="2 3" key="1">
    <citation type="submission" date="2019-12" db="EMBL/GenBank/DDBJ databases">
        <authorList>
            <person name="Alioto T."/>
            <person name="Alioto T."/>
            <person name="Gomez Garrido J."/>
        </authorList>
    </citation>
    <scope>NUCLEOTIDE SEQUENCE [LARGE SCALE GENOMIC DNA]</scope>
</reference>
<comment type="caution">
    <text evidence="2">The sequence shown here is derived from an EMBL/GenBank/DDBJ whole genome shotgun (WGS) entry which is preliminary data.</text>
</comment>
<dbReference type="Proteomes" id="UP000594638">
    <property type="component" value="Unassembled WGS sequence"/>
</dbReference>
<proteinExistence type="predicted"/>
<accession>A0A8S0RQ01</accession>
<dbReference type="Gramene" id="OE9A021452T1">
    <property type="protein sequence ID" value="OE9A021452C1"/>
    <property type="gene ID" value="OE9A021452"/>
</dbReference>
<dbReference type="AlphaFoldDB" id="A0A8S0RQ01"/>
<evidence type="ECO:0000313" key="2">
    <source>
        <dbReference type="EMBL" id="CAA2981907.1"/>
    </source>
</evidence>
<sequence>MQKLRIFRQKCAQICFSSLSTTDSSAMASICTGTKNSLTQEELKQINLLIPRLCSSNHLKEAINLISTALSTSNPPLKLLPLPSLLHKLSLEPDLTNSMYFLNALKYNQNPPIPQRHSLLLTIAKMFVSYSFETKQPKKALKISHWVSKPDFPGGLVRDSEFYAVLVDGFCSNDMVLEGLRVLRVMVSENLVVGDDVRMFIYKGLLREARIRDAVELNETLCFVYASGAGDGETVKKVVDLLDCLIDNWVQ</sequence>
<dbReference type="EMBL" id="CACTIH010003682">
    <property type="protein sequence ID" value="CAA2981907.1"/>
    <property type="molecule type" value="Genomic_DNA"/>
</dbReference>
<dbReference type="InterPro" id="IPR002885">
    <property type="entry name" value="PPR_rpt"/>
</dbReference>
<feature type="repeat" description="PPR" evidence="1">
    <location>
        <begin position="159"/>
        <end position="193"/>
    </location>
</feature>
<dbReference type="NCBIfam" id="TIGR00756">
    <property type="entry name" value="PPR"/>
    <property type="match status" value="1"/>
</dbReference>
<keyword evidence="3" id="KW-1185">Reference proteome</keyword>
<evidence type="ECO:0008006" key="4">
    <source>
        <dbReference type="Google" id="ProtNLM"/>
    </source>
</evidence>
<organism evidence="2 3">
    <name type="scientific">Olea europaea subsp. europaea</name>
    <dbReference type="NCBI Taxonomy" id="158383"/>
    <lineage>
        <taxon>Eukaryota</taxon>
        <taxon>Viridiplantae</taxon>
        <taxon>Streptophyta</taxon>
        <taxon>Embryophyta</taxon>
        <taxon>Tracheophyta</taxon>
        <taxon>Spermatophyta</taxon>
        <taxon>Magnoliopsida</taxon>
        <taxon>eudicotyledons</taxon>
        <taxon>Gunneridae</taxon>
        <taxon>Pentapetalae</taxon>
        <taxon>asterids</taxon>
        <taxon>lamiids</taxon>
        <taxon>Lamiales</taxon>
        <taxon>Oleaceae</taxon>
        <taxon>Oleeae</taxon>
        <taxon>Olea</taxon>
    </lineage>
</organism>
<gene>
    <name evidence="2" type="ORF">OLEA9_A021452</name>
</gene>
<dbReference type="PROSITE" id="PS51375">
    <property type="entry name" value="PPR"/>
    <property type="match status" value="1"/>
</dbReference>
<evidence type="ECO:0000313" key="3">
    <source>
        <dbReference type="Proteomes" id="UP000594638"/>
    </source>
</evidence>